<dbReference type="CDD" id="cd01448">
    <property type="entry name" value="TST_Repeat_1"/>
    <property type="match status" value="1"/>
</dbReference>
<dbReference type="SMART" id="SM00450">
    <property type="entry name" value="RHOD"/>
    <property type="match status" value="2"/>
</dbReference>
<name>A0AAE0ZM35_9GAST</name>
<keyword evidence="2" id="KW-0677">Repeat</keyword>
<proteinExistence type="predicted"/>
<dbReference type="GO" id="GO:0004792">
    <property type="term" value="F:thiosulfate-cyanide sulfurtransferase activity"/>
    <property type="evidence" value="ECO:0007669"/>
    <property type="project" value="InterPro"/>
</dbReference>
<protein>
    <recommendedName>
        <fullName evidence="3">Rhodanese domain-containing protein</fullName>
    </recommendedName>
</protein>
<evidence type="ECO:0000313" key="5">
    <source>
        <dbReference type="Proteomes" id="UP001283361"/>
    </source>
</evidence>
<dbReference type="InterPro" id="IPR001307">
    <property type="entry name" value="Thiosulphate_STrfase_CS"/>
</dbReference>
<feature type="domain" description="Rhodanese" evidence="3">
    <location>
        <begin position="244"/>
        <end position="372"/>
    </location>
</feature>
<keyword evidence="5" id="KW-1185">Reference proteome</keyword>
<dbReference type="SUPFAM" id="SSF52821">
    <property type="entry name" value="Rhodanese/Cell cycle control phosphatase"/>
    <property type="match status" value="2"/>
</dbReference>
<comment type="caution">
    <text evidence="4">The sequence shown here is derived from an EMBL/GenBank/DDBJ whole genome shotgun (WGS) entry which is preliminary data.</text>
</comment>
<evidence type="ECO:0000256" key="2">
    <source>
        <dbReference type="ARBA" id="ARBA00022737"/>
    </source>
</evidence>
<dbReference type="InterPro" id="IPR036873">
    <property type="entry name" value="Rhodanese-like_dom_sf"/>
</dbReference>
<dbReference type="PROSITE" id="PS50206">
    <property type="entry name" value="RHODANESE_3"/>
    <property type="match status" value="2"/>
</dbReference>
<reference evidence="4" key="1">
    <citation type="journal article" date="2023" name="G3 (Bethesda)">
        <title>A reference genome for the long-term kleptoplast-retaining sea slug Elysia crispata morphotype clarki.</title>
        <authorList>
            <person name="Eastman K.E."/>
            <person name="Pendleton A.L."/>
            <person name="Shaikh M.A."/>
            <person name="Suttiyut T."/>
            <person name="Ogas R."/>
            <person name="Tomko P."/>
            <person name="Gavelis G."/>
            <person name="Widhalm J.R."/>
            <person name="Wisecaver J.H."/>
        </authorList>
    </citation>
    <scope>NUCLEOTIDE SEQUENCE</scope>
    <source>
        <strain evidence="4">ECLA1</strain>
    </source>
</reference>
<dbReference type="Pfam" id="PF00581">
    <property type="entry name" value="Rhodanese"/>
    <property type="match status" value="2"/>
</dbReference>
<dbReference type="PANTHER" id="PTHR11364">
    <property type="entry name" value="THIOSULFATE SULFERTANSFERASE"/>
    <property type="match status" value="1"/>
</dbReference>
<evidence type="ECO:0000313" key="4">
    <source>
        <dbReference type="EMBL" id="KAK3771667.1"/>
    </source>
</evidence>
<dbReference type="Proteomes" id="UP001283361">
    <property type="component" value="Unassembled WGS sequence"/>
</dbReference>
<dbReference type="Gene3D" id="3.40.250.10">
    <property type="entry name" value="Rhodanese-like domain"/>
    <property type="match status" value="2"/>
</dbReference>
<organism evidence="4 5">
    <name type="scientific">Elysia crispata</name>
    <name type="common">lettuce slug</name>
    <dbReference type="NCBI Taxonomy" id="231223"/>
    <lineage>
        <taxon>Eukaryota</taxon>
        <taxon>Metazoa</taxon>
        <taxon>Spiralia</taxon>
        <taxon>Lophotrochozoa</taxon>
        <taxon>Mollusca</taxon>
        <taxon>Gastropoda</taxon>
        <taxon>Heterobranchia</taxon>
        <taxon>Euthyneura</taxon>
        <taxon>Panpulmonata</taxon>
        <taxon>Sacoglossa</taxon>
        <taxon>Placobranchoidea</taxon>
        <taxon>Plakobranchidae</taxon>
        <taxon>Elysia</taxon>
    </lineage>
</organism>
<evidence type="ECO:0000256" key="1">
    <source>
        <dbReference type="ARBA" id="ARBA00022679"/>
    </source>
</evidence>
<feature type="domain" description="Rhodanese" evidence="3">
    <location>
        <begin position="79"/>
        <end position="197"/>
    </location>
</feature>
<keyword evidence="1" id="KW-0808">Transferase</keyword>
<dbReference type="PROSITE" id="PS00380">
    <property type="entry name" value="RHODANESE_1"/>
    <property type="match status" value="1"/>
</dbReference>
<dbReference type="EMBL" id="JAWDGP010003693">
    <property type="protein sequence ID" value="KAK3771667.1"/>
    <property type="molecule type" value="Genomic_DNA"/>
</dbReference>
<dbReference type="InterPro" id="IPR045078">
    <property type="entry name" value="TST/MPST-like"/>
</dbReference>
<dbReference type="GO" id="GO:0005739">
    <property type="term" value="C:mitochondrion"/>
    <property type="evidence" value="ECO:0007669"/>
    <property type="project" value="TreeGrafter"/>
</dbReference>
<dbReference type="AlphaFoldDB" id="A0AAE0ZM35"/>
<accession>A0AAE0ZM35</accession>
<gene>
    <name evidence="4" type="ORF">RRG08_047918</name>
</gene>
<evidence type="ECO:0000259" key="3">
    <source>
        <dbReference type="PROSITE" id="PS50206"/>
    </source>
</evidence>
<dbReference type="InterPro" id="IPR001763">
    <property type="entry name" value="Rhodanese-like_dom"/>
</dbReference>
<dbReference type="PANTHER" id="PTHR11364:SF27">
    <property type="entry name" value="SULFURTRANSFERASE"/>
    <property type="match status" value="1"/>
</dbReference>
<sequence length="378" mass="42122">MDIPHIWERPLKRCSGRLELRHFSSSAGTSRTSHICLGSPRSSFLDFFPRELPALVSSQWLIESLFIHEESNVAMKEPERHPVFLLDATWEEDSAFGGYMQHYKRGHIPGATFFDLRALCAPPNSRLSCPIPDACAFEHFVSNMGITNKSHVVTYDSLDCRYAARVWFLFRVFGHERVSVLDGGFRQWVLDGHEVCSEEYNGSCLPDQTEPQPVLLSPHPTHKFKAALQPNVHINFTEMKTLVEKEEVQIIDCRPELNANEERLSAASVNLCAMTSSTTSSEFPSLGLIKGAIHMPFINLFTPEGTYKPEPELLQEFEKAGVDLSVPAVVYSQRGISACTVALAAAICGAPNMPVYNGSWTEWQALAPHSLIVTGSTI</sequence>